<organism evidence="1 2">
    <name type="scientific">Flagellimonas lutaonensis</name>
    <dbReference type="NCBI Taxonomy" id="516051"/>
    <lineage>
        <taxon>Bacteria</taxon>
        <taxon>Pseudomonadati</taxon>
        <taxon>Bacteroidota</taxon>
        <taxon>Flavobacteriia</taxon>
        <taxon>Flavobacteriales</taxon>
        <taxon>Flavobacteriaceae</taxon>
        <taxon>Flagellimonas</taxon>
    </lineage>
</organism>
<evidence type="ECO:0000313" key="2">
    <source>
        <dbReference type="Proteomes" id="UP000032726"/>
    </source>
</evidence>
<accession>A0A0D5YT70</accession>
<dbReference type="EMBL" id="CP011071">
    <property type="protein sequence ID" value="AKA35089.1"/>
    <property type="molecule type" value="Genomic_DNA"/>
</dbReference>
<dbReference type="Proteomes" id="UP000032726">
    <property type="component" value="Chromosome"/>
</dbReference>
<dbReference type="HOGENOM" id="CLU_1561209_0_0_10"/>
<keyword evidence="2" id="KW-1185">Reference proteome</keyword>
<proteinExistence type="predicted"/>
<dbReference type="STRING" id="516051.VC82_1467"/>
<sequence>MKTKIIYGMLAICLLWACSKDSNSEDMTSGSPSFKFDIVGEGGNKTLSGDNIVFNSTITDAKDIDGTTPIEINSLAIVAQAPQGDKVASVLISITDRDWVAAGTHNLGTDILENYNAVVTYWDDTSGPITVIAHDGFIKLDTRTDSKVSGSINASGGNTTITGTFVAPNKN</sequence>
<protein>
    <submittedName>
        <fullName evidence="1">Uncharacterized protein</fullName>
    </submittedName>
</protein>
<name>A0A0D5YT70_9FLAO</name>
<reference evidence="1 2" key="1">
    <citation type="submission" date="2015-03" db="EMBL/GenBank/DDBJ databases">
        <title>Complete genome sequence of Muricauda lutaonensis CC-HSB-11T, isolated from a coastal hot spring.</title>
        <authorList>
            <person name="Kim K.M."/>
        </authorList>
    </citation>
    <scope>NUCLEOTIDE SEQUENCE [LARGE SCALE GENOMIC DNA]</scope>
    <source>
        <strain evidence="1 2">CC-HSB-11</strain>
    </source>
</reference>
<dbReference type="KEGG" id="mlt:VC82_1467"/>
<evidence type="ECO:0000313" key="1">
    <source>
        <dbReference type="EMBL" id="AKA35089.1"/>
    </source>
</evidence>
<dbReference type="RefSeq" id="WP_045801786.1">
    <property type="nucleotide sequence ID" value="NZ_CP011071.1"/>
</dbReference>
<dbReference type="AlphaFoldDB" id="A0A0D5YT70"/>
<gene>
    <name evidence="1" type="ORF">VC82_1467</name>
</gene>
<dbReference type="OrthoDB" id="658746at2"/>